<dbReference type="Proteomes" id="UP000324800">
    <property type="component" value="Unassembled WGS sequence"/>
</dbReference>
<sequence>MSIVVLESKVSEWLRKQKKKVSDYQIKKAKSQSGALKGQTLIEANYIPNKSNGEDQEYSRLRSYLLVVTADKGVTDALAARNDDELQEELRKEKAQSAAKKDSIISDYEIEDAYDPEENLDFDIDLENTDAIEKKYQGERNFALMDDDELDRILEQKLHSFKEQEKKDGKKDKKIENDDPTEFRLTEEAKMADEIEKMLKSLDDQVAKMGQPKTKKK</sequence>
<reference evidence="2 3" key="1">
    <citation type="submission" date="2019-03" db="EMBL/GenBank/DDBJ databases">
        <title>Single cell metagenomics reveals metabolic interactions within the superorganism composed of flagellate Streblomastix strix and complex community of Bacteroidetes bacteria on its surface.</title>
        <authorList>
            <person name="Treitli S.C."/>
            <person name="Kolisko M."/>
            <person name="Husnik F."/>
            <person name="Keeling P."/>
            <person name="Hampl V."/>
        </authorList>
    </citation>
    <scope>NUCLEOTIDE SEQUENCE [LARGE SCALE GENOMIC DNA]</scope>
    <source>
        <strain evidence="2">ST1C</strain>
    </source>
</reference>
<evidence type="ECO:0000313" key="2">
    <source>
        <dbReference type="EMBL" id="KAA6389178.1"/>
    </source>
</evidence>
<evidence type="ECO:0000256" key="1">
    <source>
        <dbReference type="SAM" id="MobiDB-lite"/>
    </source>
</evidence>
<proteinExistence type="predicted"/>
<evidence type="ECO:0000313" key="3">
    <source>
        <dbReference type="Proteomes" id="UP000324800"/>
    </source>
</evidence>
<protein>
    <submittedName>
        <fullName evidence="2">Uncharacterized protein</fullName>
    </submittedName>
</protein>
<name>A0A5J4W2X2_9EUKA</name>
<comment type="caution">
    <text evidence="2">The sequence shown here is derived from an EMBL/GenBank/DDBJ whole genome shotgun (WGS) entry which is preliminary data.</text>
</comment>
<feature type="region of interest" description="Disordered" evidence="1">
    <location>
        <begin position="159"/>
        <end position="187"/>
    </location>
</feature>
<dbReference type="EMBL" id="SNRW01003687">
    <property type="protein sequence ID" value="KAA6389178.1"/>
    <property type="molecule type" value="Genomic_DNA"/>
</dbReference>
<accession>A0A5J4W2X2</accession>
<organism evidence="2 3">
    <name type="scientific">Streblomastix strix</name>
    <dbReference type="NCBI Taxonomy" id="222440"/>
    <lineage>
        <taxon>Eukaryota</taxon>
        <taxon>Metamonada</taxon>
        <taxon>Preaxostyla</taxon>
        <taxon>Oxymonadida</taxon>
        <taxon>Streblomastigidae</taxon>
        <taxon>Streblomastix</taxon>
    </lineage>
</organism>
<dbReference type="AlphaFoldDB" id="A0A5J4W2X2"/>
<gene>
    <name evidence="2" type="ORF">EZS28_015294</name>
</gene>